<dbReference type="AlphaFoldDB" id="A0A164VV81"/>
<comment type="caution">
    <text evidence="1">The sequence shown here is derived from an EMBL/GenBank/DDBJ whole genome shotgun (WGS) entry which is preliminary data.</text>
</comment>
<evidence type="ECO:0000313" key="1">
    <source>
        <dbReference type="EMBL" id="KZS12690.1"/>
    </source>
</evidence>
<proteinExistence type="predicted"/>
<keyword evidence="2" id="KW-1185">Reference proteome</keyword>
<dbReference type="Proteomes" id="UP000076858">
    <property type="component" value="Unassembled WGS sequence"/>
</dbReference>
<accession>A0A164VV81</accession>
<evidence type="ECO:0000313" key="2">
    <source>
        <dbReference type="Proteomes" id="UP000076858"/>
    </source>
</evidence>
<reference evidence="1 2" key="1">
    <citation type="submission" date="2016-03" db="EMBL/GenBank/DDBJ databases">
        <title>EvidentialGene: Evidence-directed Construction of Genes on Genomes.</title>
        <authorList>
            <person name="Gilbert D.G."/>
            <person name="Choi J.-H."/>
            <person name="Mockaitis K."/>
            <person name="Colbourne J."/>
            <person name="Pfrender M."/>
        </authorList>
    </citation>
    <scope>NUCLEOTIDE SEQUENCE [LARGE SCALE GENOMIC DNA]</scope>
    <source>
        <strain evidence="1 2">Xinb3</strain>
        <tissue evidence="1">Complete organism</tissue>
    </source>
</reference>
<name>A0A164VV81_9CRUS</name>
<organism evidence="1 2">
    <name type="scientific">Daphnia magna</name>
    <dbReference type="NCBI Taxonomy" id="35525"/>
    <lineage>
        <taxon>Eukaryota</taxon>
        <taxon>Metazoa</taxon>
        <taxon>Ecdysozoa</taxon>
        <taxon>Arthropoda</taxon>
        <taxon>Crustacea</taxon>
        <taxon>Branchiopoda</taxon>
        <taxon>Diplostraca</taxon>
        <taxon>Cladocera</taxon>
        <taxon>Anomopoda</taxon>
        <taxon>Daphniidae</taxon>
        <taxon>Daphnia</taxon>
    </lineage>
</organism>
<dbReference type="EMBL" id="LRGB01001361">
    <property type="protein sequence ID" value="KZS12690.1"/>
    <property type="molecule type" value="Genomic_DNA"/>
</dbReference>
<sequence length="59" mass="6092">MVVGGSMSVTIPGKALVAAAQAHVLGTRRSHEQLVIFAVMSAVSFCLASTEDGSQNGRF</sequence>
<protein>
    <submittedName>
        <fullName evidence="1">Uncharacterized protein</fullName>
    </submittedName>
</protein>
<gene>
    <name evidence="1" type="ORF">APZ42_022832</name>
</gene>